<comment type="caution">
    <text evidence="8">The sequence shown here is derived from an EMBL/GenBank/DDBJ whole genome shotgun (WGS) entry which is preliminary data.</text>
</comment>
<dbReference type="InterPro" id="IPR018357">
    <property type="entry name" value="Hexapep_transf_CS"/>
</dbReference>
<dbReference type="Gene3D" id="3.40.50.1820">
    <property type="entry name" value="alpha/beta hydrolase"/>
    <property type="match status" value="1"/>
</dbReference>
<dbReference type="PROSITE" id="PS00101">
    <property type="entry name" value="HEXAPEP_TRANSFERASES"/>
    <property type="match status" value="1"/>
</dbReference>
<keyword evidence="6" id="KW-0812">Transmembrane</keyword>
<gene>
    <name evidence="8" type="ORF">San01_23290</name>
</gene>
<dbReference type="Gene3D" id="3.30.300.30">
    <property type="match status" value="1"/>
</dbReference>
<dbReference type="InterPro" id="IPR045851">
    <property type="entry name" value="AMP-bd_C_sf"/>
</dbReference>
<evidence type="ECO:0000256" key="2">
    <source>
        <dbReference type="ARBA" id="ARBA00022553"/>
    </source>
</evidence>
<dbReference type="CDD" id="cd05930">
    <property type="entry name" value="A_NRPS"/>
    <property type="match status" value="1"/>
</dbReference>
<dbReference type="Pfam" id="PF00501">
    <property type="entry name" value="AMP-binding"/>
    <property type="match status" value="1"/>
</dbReference>
<feature type="region of interest" description="Disordered" evidence="5">
    <location>
        <begin position="544"/>
        <end position="564"/>
    </location>
</feature>
<dbReference type="NCBIfam" id="TIGR02353">
    <property type="entry name" value="NRPS_term_dom"/>
    <property type="match status" value="1"/>
</dbReference>
<dbReference type="NCBIfam" id="TIGR01733">
    <property type="entry name" value="AA-adenyl-dom"/>
    <property type="match status" value="1"/>
</dbReference>
<dbReference type="InterPro" id="IPR000873">
    <property type="entry name" value="AMP-dep_synth/lig_dom"/>
</dbReference>
<keyword evidence="1" id="KW-0596">Phosphopantetheine</keyword>
<evidence type="ECO:0000256" key="1">
    <source>
        <dbReference type="ARBA" id="ARBA00022450"/>
    </source>
</evidence>
<feature type="transmembrane region" description="Helical" evidence="6">
    <location>
        <begin position="903"/>
        <end position="922"/>
    </location>
</feature>
<dbReference type="Proteomes" id="UP000325598">
    <property type="component" value="Unassembled WGS sequence"/>
</dbReference>
<feature type="transmembrane region" description="Helical" evidence="6">
    <location>
        <begin position="1138"/>
        <end position="1160"/>
    </location>
</feature>
<dbReference type="GO" id="GO:0031177">
    <property type="term" value="F:phosphopantetheine binding"/>
    <property type="evidence" value="ECO:0007669"/>
    <property type="project" value="InterPro"/>
</dbReference>
<keyword evidence="9" id="KW-1185">Reference proteome</keyword>
<dbReference type="GO" id="GO:0044550">
    <property type="term" value="P:secondary metabolite biosynthetic process"/>
    <property type="evidence" value="ECO:0007669"/>
    <property type="project" value="TreeGrafter"/>
</dbReference>
<dbReference type="GO" id="GO:0016740">
    <property type="term" value="F:transferase activity"/>
    <property type="evidence" value="ECO:0007669"/>
    <property type="project" value="UniProtKB-KW"/>
</dbReference>
<keyword evidence="4" id="KW-0677">Repeat</keyword>
<organism evidence="8 9">
    <name type="scientific">Streptomyces angustmyceticus</name>
    <dbReference type="NCBI Taxonomy" id="285578"/>
    <lineage>
        <taxon>Bacteria</taxon>
        <taxon>Bacillati</taxon>
        <taxon>Actinomycetota</taxon>
        <taxon>Actinomycetes</taxon>
        <taxon>Kitasatosporales</taxon>
        <taxon>Streptomycetaceae</taxon>
        <taxon>Streptomyces</taxon>
    </lineage>
</organism>
<feature type="transmembrane region" description="Helical" evidence="6">
    <location>
        <begin position="652"/>
        <end position="670"/>
    </location>
</feature>
<dbReference type="PANTHER" id="PTHR45527:SF1">
    <property type="entry name" value="FATTY ACID SYNTHASE"/>
    <property type="match status" value="1"/>
</dbReference>
<keyword evidence="6" id="KW-1133">Transmembrane helix</keyword>
<evidence type="ECO:0000256" key="6">
    <source>
        <dbReference type="SAM" id="Phobius"/>
    </source>
</evidence>
<protein>
    <submittedName>
        <fullName evidence="8">Amino acid adenylation protein</fullName>
    </submittedName>
</protein>
<dbReference type="InterPro" id="IPR020806">
    <property type="entry name" value="PKS_PP-bd"/>
</dbReference>
<keyword evidence="3" id="KW-0808">Transferase</keyword>
<dbReference type="PROSITE" id="PS00455">
    <property type="entry name" value="AMP_BINDING"/>
    <property type="match status" value="1"/>
</dbReference>
<dbReference type="SUPFAM" id="SSF47336">
    <property type="entry name" value="ACP-like"/>
    <property type="match status" value="1"/>
</dbReference>
<name>A0A5J4LCB2_9ACTN</name>
<dbReference type="GO" id="GO:0043041">
    <property type="term" value="P:amino acid activation for nonribosomal peptide biosynthetic process"/>
    <property type="evidence" value="ECO:0007669"/>
    <property type="project" value="TreeGrafter"/>
</dbReference>
<dbReference type="EMBL" id="BLAG01000007">
    <property type="protein sequence ID" value="GES29842.1"/>
    <property type="molecule type" value="Genomic_DNA"/>
</dbReference>
<dbReference type="InterPro" id="IPR042099">
    <property type="entry name" value="ANL_N_sf"/>
</dbReference>
<dbReference type="SUPFAM" id="SSF51161">
    <property type="entry name" value="Trimeric LpxA-like enzymes"/>
    <property type="match status" value="3"/>
</dbReference>
<proteinExistence type="predicted"/>
<dbReference type="PANTHER" id="PTHR45527">
    <property type="entry name" value="NONRIBOSOMAL PEPTIDE SYNTHETASE"/>
    <property type="match status" value="1"/>
</dbReference>
<dbReference type="InterPro" id="IPR036736">
    <property type="entry name" value="ACP-like_sf"/>
</dbReference>
<dbReference type="InterPro" id="IPR012728">
    <property type="entry name" value="Pls/PosA_C"/>
</dbReference>
<feature type="transmembrane region" description="Helical" evidence="6">
    <location>
        <begin position="934"/>
        <end position="956"/>
    </location>
</feature>
<dbReference type="InterPro" id="IPR011004">
    <property type="entry name" value="Trimer_LpxA-like_sf"/>
</dbReference>
<dbReference type="InterPro" id="IPR020845">
    <property type="entry name" value="AMP-binding_CS"/>
</dbReference>
<evidence type="ECO:0000259" key="7">
    <source>
        <dbReference type="PROSITE" id="PS50075"/>
    </source>
</evidence>
<evidence type="ECO:0000313" key="9">
    <source>
        <dbReference type="Proteomes" id="UP000325598"/>
    </source>
</evidence>
<dbReference type="GO" id="GO:0017000">
    <property type="term" value="P:antibiotic biosynthetic process"/>
    <property type="evidence" value="ECO:0007669"/>
    <property type="project" value="UniProtKB-ARBA"/>
</dbReference>
<evidence type="ECO:0000313" key="8">
    <source>
        <dbReference type="EMBL" id="GES29842.1"/>
    </source>
</evidence>
<keyword evidence="2" id="KW-0597">Phosphoprotein</keyword>
<dbReference type="InterPro" id="IPR010071">
    <property type="entry name" value="AA_adenyl_dom"/>
</dbReference>
<evidence type="ECO:0000256" key="3">
    <source>
        <dbReference type="ARBA" id="ARBA00022679"/>
    </source>
</evidence>
<evidence type="ECO:0000256" key="5">
    <source>
        <dbReference type="SAM" id="MobiDB-lite"/>
    </source>
</evidence>
<dbReference type="InterPro" id="IPR009081">
    <property type="entry name" value="PP-bd_ACP"/>
</dbReference>
<feature type="domain" description="Carrier" evidence="7">
    <location>
        <begin position="564"/>
        <end position="638"/>
    </location>
</feature>
<dbReference type="GO" id="GO:0005737">
    <property type="term" value="C:cytoplasm"/>
    <property type="evidence" value="ECO:0007669"/>
    <property type="project" value="TreeGrafter"/>
</dbReference>
<feature type="transmembrane region" description="Helical" evidence="6">
    <location>
        <begin position="701"/>
        <end position="728"/>
    </location>
</feature>
<feature type="transmembrane region" description="Helical" evidence="6">
    <location>
        <begin position="1166"/>
        <end position="1193"/>
    </location>
</feature>
<reference evidence="8 9" key="1">
    <citation type="submission" date="2019-10" db="EMBL/GenBank/DDBJ databases">
        <title>Whole genome shotgun sequence of Streptomyces angustmyceticus NBRC 3934.</title>
        <authorList>
            <person name="Hosoyama A."/>
            <person name="Ichikawa N."/>
            <person name="Kimura A."/>
            <person name="Kitahashi Y."/>
            <person name="Komaki H."/>
            <person name="Uohara A."/>
        </authorList>
    </citation>
    <scope>NUCLEOTIDE SEQUENCE [LARGE SCALE GENOMIC DNA]</scope>
    <source>
        <strain evidence="8 9">NBRC 3934</strain>
    </source>
</reference>
<dbReference type="SUPFAM" id="SSF56801">
    <property type="entry name" value="Acetyl-CoA synthetase-like"/>
    <property type="match status" value="1"/>
</dbReference>
<dbReference type="Gene3D" id="2.160.10.10">
    <property type="entry name" value="Hexapeptide repeat proteins"/>
    <property type="match status" value="2"/>
</dbReference>
<dbReference type="Gene3D" id="3.40.50.12780">
    <property type="entry name" value="N-terminal domain of ligase-like"/>
    <property type="match status" value="1"/>
</dbReference>
<evidence type="ECO:0000256" key="4">
    <source>
        <dbReference type="ARBA" id="ARBA00022737"/>
    </source>
</evidence>
<dbReference type="PROSITE" id="PS50075">
    <property type="entry name" value="CARRIER"/>
    <property type="match status" value="1"/>
</dbReference>
<dbReference type="SMART" id="SM00823">
    <property type="entry name" value="PKS_PP"/>
    <property type="match status" value="1"/>
</dbReference>
<sequence length="1348" mass="142047">MSPRAPHAVAPWRGRAGRFRAPRWARPGPVPPLVAEPRTKDEERMVDLVSGRMVRGQDPVGERVQSPPAVFGGRMAPPSRTLVDILDATVLIHPHEPALDDGRTSLSYRELAGEVDALRRRLAAAGIGVGGRVGVRLPSGTNDLYICILAVLAAGAAYVPVDAEDPDERADLVFGEAAVGAVLEAGRRLTLTGGGTTGAPGRPDPAQDAWIIFTSGSTGRPKGVAVTHRSAAAFVDAEAALFLQEEPVGPGDRVMAGLSVAFDASCEEMWLAWRHGACLVPVPRSRVRDGAGLGPWLAEQDITVVSTVPTLAALWPAEALNEVRLLVFGGEPCPPELVERVVTEGREVWNTYGPTEATVVTCAALLTGEGPVRIGLPLDGWELAVVDGAGTPVAMGRSGQLVVGGAGLARYLDRAKDAEKYGPLPSLGWPRAYRTGDLVRAEPEGLVFLGRDDEQVKLGGRRIELGEVDAALQALPGVSGAAAAVRTPRGGTPLLVGYVVTQDGWDRAKAVERLRAQLPAALVPLLAPVDALPTRTSGKVDRAALPWPLPRTTGPTRSSPGPDGRLTGTEAWLAEQWYEILGVPVTDARDDFFAIGGGSLAAAQLATLLRGRYPATAVRDIYRQPTLRKLARLLERSAPDEPDGTTRRVTPVPARAGLGHLLLLLPLFTLTGLRWTLGLLALGNVLAWWGGYPWAPTASWWWVTAGGLLLFSPPGRLATAAGGARLLLRGLRPGSYPRGGSVHLRLWTAERLAELSGVDCLSGAWLVRYGRALGARIGPDVDLHALPPVTGMLKLGRGCAVEPEVDLSGYWLDGDRLVVGPVKVGSGAVVGVRSTLFPGARVGKRAQVAPGSVVTARVPTGQSWGGAPAVELGKAERQWPEPRAPRGARWAALYGMSRPAFGLLRLLAAVPAFAVAGCFVHAGDGLGDAVRGALIALVPATLAYGLAYAALLIVAVRSLSRGLRPGWYPLHGRTGWQVWTVSQLMDLAREALFPLYAGLVTPVWLRLLGMRVGRRAEVSTVLALPSLTTVRDGAFLADDTLVAPYELGGGWLRIGAAEIGERGFLGNSGMTAPGRTVPARGLVGVLSATPKKAKKGGSYLGLPPIRLPRRAGAADPRQTYDPPARLVWARGLVEGCRLVPVLASAALGLLTTAALAHLAALGSPAVAALLSGPVLLAAGVLACGVSLAAKWLLVGRFRPSERPLWSGFVWRTELADTFVEVLAVPWLIGAVPGTPLMNLWLRAQGATVGRGVWCETYWLPEADLVTLEDGVSVNRGCVLQTHLFHDRIIRMNTVVLREGATLGPGGIVLPGSTLGARSTLGPASLAMGAETVPDDTRWLGNPIAAWRE</sequence>
<accession>A0A5J4LCB2</accession>
<keyword evidence="6" id="KW-0472">Membrane</keyword>
<dbReference type="Pfam" id="PF00550">
    <property type="entry name" value="PP-binding"/>
    <property type="match status" value="1"/>
</dbReference>
<dbReference type="InterPro" id="IPR029058">
    <property type="entry name" value="AB_hydrolase_fold"/>
</dbReference>